<feature type="region of interest" description="Disordered" evidence="1">
    <location>
        <begin position="1"/>
        <end position="109"/>
    </location>
</feature>
<feature type="compositionally biased region" description="Basic and acidic residues" evidence="1">
    <location>
        <begin position="22"/>
        <end position="39"/>
    </location>
</feature>
<feature type="compositionally biased region" description="Low complexity" evidence="1">
    <location>
        <begin position="93"/>
        <end position="109"/>
    </location>
</feature>
<reference evidence="3" key="1">
    <citation type="submission" date="2008-02" db="EMBL/GenBank/DDBJ databases">
        <authorList>
            <consortium name="The Broad Institute Genome Sequencing Platform"/>
            <person name="Fischbach M."/>
            <person name="Ward D."/>
            <person name="Young S."/>
            <person name="Jaffe D."/>
            <person name="Gnerre S."/>
            <person name="Berlin A."/>
            <person name="Heiman D."/>
            <person name="Hepburn T."/>
            <person name="Sykes S."/>
            <person name="Alvarado L."/>
            <person name="Kodira C.D."/>
            <person name="Straight P."/>
            <person name="Clardy J."/>
            <person name="Hung D."/>
            <person name="Kolter R."/>
            <person name="Mekalanos J."/>
            <person name="Walker S."/>
            <person name="Walsh C.T."/>
            <person name="Lander E."/>
            <person name="Galagan J."/>
            <person name="Nusbaum C."/>
            <person name="Birren B."/>
        </authorList>
    </citation>
    <scope>NUCLEOTIDE SEQUENCE [LARGE SCALE GENOMIC DNA]</scope>
    <source>
        <strain evidence="3">ATCC 25486 / DSM 40338 / CBS 914.69 / JCM 4507 / NBRC 13074 / NRRL 2958 / 5647</strain>
    </source>
</reference>
<dbReference type="Proteomes" id="UP000002805">
    <property type="component" value="Chromosome"/>
</dbReference>
<keyword evidence="3" id="KW-1185">Reference proteome</keyword>
<dbReference type="AlphaFoldDB" id="B5H8N5"/>
<dbReference type="HOGENOM" id="CLU_2182532_0_0_11"/>
<reference evidence="3" key="2">
    <citation type="submission" date="2009-10" db="EMBL/GenBank/DDBJ databases">
        <title>The genome sequence of Streptomyces pristinaespiralis strain ATCC 25486.</title>
        <authorList>
            <consortium name="The Broad Institute Genome Sequencing Platform"/>
            <consortium name="Broad Institute Microbial Sequencing Center"/>
            <person name="Fischbach M."/>
            <person name="Godfrey P."/>
            <person name="Ward D."/>
            <person name="Young S."/>
            <person name="Zeng Q."/>
            <person name="Koehrsen M."/>
            <person name="Alvarado L."/>
            <person name="Berlin A.M."/>
            <person name="Bochicchio J."/>
            <person name="Borenstein D."/>
            <person name="Chapman S.B."/>
            <person name="Chen Z."/>
            <person name="Engels R."/>
            <person name="Freedman E."/>
            <person name="Gellesch M."/>
            <person name="Goldberg J."/>
            <person name="Griggs A."/>
            <person name="Gujja S."/>
            <person name="Heilman E.R."/>
            <person name="Heiman D.I."/>
            <person name="Hepburn T.A."/>
            <person name="Howarth C."/>
            <person name="Jen D."/>
            <person name="Larson L."/>
            <person name="Lewis B."/>
            <person name="Mehta T."/>
            <person name="Park D."/>
            <person name="Pearson M."/>
            <person name="Richards J."/>
            <person name="Roberts A."/>
            <person name="Saif S."/>
            <person name="Shea T.D."/>
            <person name="Shenoy N."/>
            <person name="Sisk P."/>
            <person name="Stolte C."/>
            <person name="Sykes S.N."/>
            <person name="Thomson T."/>
            <person name="Walk T."/>
            <person name="White J."/>
            <person name="Yandava C."/>
            <person name="Straight P."/>
            <person name="Clardy J."/>
            <person name="Hung D."/>
            <person name="Kolter R."/>
            <person name="Mekalanos J."/>
            <person name="Walker S."/>
            <person name="Walsh C.T."/>
            <person name="Wieland-Brown L.C."/>
            <person name="Haas B."/>
            <person name="Nusbaum C."/>
            <person name="Birren B."/>
        </authorList>
    </citation>
    <scope>NUCLEOTIDE SEQUENCE [LARGE SCALE GENOMIC DNA]</scope>
    <source>
        <strain evidence="3">ATCC 25486 / DSM 40338 / CBS 914.69 / JCM 4507 / NBRC 13074 / NRRL 2958 / 5647</strain>
    </source>
</reference>
<dbReference type="EMBL" id="CM000950">
    <property type="protein sequence ID" value="EDY63196.1"/>
    <property type="molecule type" value="Genomic_DNA"/>
</dbReference>
<accession>B5H8N5</accession>
<organism evidence="2 3">
    <name type="scientific">Streptomyces pristinaespiralis (strain ATCC 25486 / DSM 40338 / CBS 914.69 / JCM 4507 / KCC S-0507 / NBRC 13074 / NRRL 2958 / 5647)</name>
    <dbReference type="NCBI Taxonomy" id="457429"/>
    <lineage>
        <taxon>Bacteria</taxon>
        <taxon>Bacillati</taxon>
        <taxon>Actinomycetota</taxon>
        <taxon>Actinomycetes</taxon>
        <taxon>Kitasatosporales</taxon>
        <taxon>Streptomycetaceae</taxon>
        <taxon>Streptomyces</taxon>
    </lineage>
</organism>
<proteinExistence type="predicted"/>
<gene>
    <name evidence="2" type="ORF">SSDG_01607</name>
</gene>
<sequence length="109" mass="10545">MGPAVEQAGSPRGQIPQQGEGGGRRLPLEAHHGRARRAEGAGGGQDGRVLTGVNGPSLGTATSVALRGGTGGHGRAERVSAANVARDTGGDTGSARNARTAASTSGPAA</sequence>
<evidence type="ECO:0000313" key="2">
    <source>
        <dbReference type="EMBL" id="EDY63196.1"/>
    </source>
</evidence>
<evidence type="ECO:0000313" key="3">
    <source>
        <dbReference type="Proteomes" id="UP000002805"/>
    </source>
</evidence>
<evidence type="ECO:0000256" key="1">
    <source>
        <dbReference type="SAM" id="MobiDB-lite"/>
    </source>
</evidence>
<name>B5H8N5_STRE2</name>
<protein>
    <submittedName>
        <fullName evidence="2">Uncharacterized protein</fullName>
    </submittedName>
</protein>